<proteinExistence type="predicted"/>
<protein>
    <submittedName>
        <fullName evidence="2">Uncharacterized protein</fullName>
    </submittedName>
</protein>
<feature type="region of interest" description="Disordered" evidence="1">
    <location>
        <begin position="42"/>
        <end position="68"/>
    </location>
</feature>
<accession>A0A5B7JJW6</accession>
<organism evidence="2 3">
    <name type="scientific">Portunus trituberculatus</name>
    <name type="common">Swimming crab</name>
    <name type="synonym">Neptunus trituberculatus</name>
    <dbReference type="NCBI Taxonomy" id="210409"/>
    <lineage>
        <taxon>Eukaryota</taxon>
        <taxon>Metazoa</taxon>
        <taxon>Ecdysozoa</taxon>
        <taxon>Arthropoda</taxon>
        <taxon>Crustacea</taxon>
        <taxon>Multicrustacea</taxon>
        <taxon>Malacostraca</taxon>
        <taxon>Eumalacostraca</taxon>
        <taxon>Eucarida</taxon>
        <taxon>Decapoda</taxon>
        <taxon>Pleocyemata</taxon>
        <taxon>Brachyura</taxon>
        <taxon>Eubrachyura</taxon>
        <taxon>Portunoidea</taxon>
        <taxon>Portunidae</taxon>
        <taxon>Portuninae</taxon>
        <taxon>Portunus</taxon>
    </lineage>
</organism>
<evidence type="ECO:0000313" key="3">
    <source>
        <dbReference type="Proteomes" id="UP000324222"/>
    </source>
</evidence>
<comment type="caution">
    <text evidence="2">The sequence shown here is derived from an EMBL/GenBank/DDBJ whole genome shotgun (WGS) entry which is preliminary data.</text>
</comment>
<evidence type="ECO:0000313" key="2">
    <source>
        <dbReference type="EMBL" id="MPC93497.1"/>
    </source>
</evidence>
<name>A0A5B7JJW6_PORTR</name>
<dbReference type="EMBL" id="VSRR010095049">
    <property type="protein sequence ID" value="MPC93497.1"/>
    <property type="molecule type" value="Genomic_DNA"/>
</dbReference>
<reference evidence="2 3" key="1">
    <citation type="submission" date="2019-05" db="EMBL/GenBank/DDBJ databases">
        <title>Another draft genome of Portunus trituberculatus and its Hox gene families provides insights of decapod evolution.</title>
        <authorList>
            <person name="Jeong J.-H."/>
            <person name="Song I."/>
            <person name="Kim S."/>
            <person name="Choi T."/>
            <person name="Kim D."/>
            <person name="Ryu S."/>
            <person name="Kim W."/>
        </authorList>
    </citation>
    <scope>NUCLEOTIDE SEQUENCE [LARGE SCALE GENOMIC DNA]</scope>
    <source>
        <tissue evidence="2">Muscle</tissue>
    </source>
</reference>
<dbReference type="Proteomes" id="UP000324222">
    <property type="component" value="Unassembled WGS sequence"/>
</dbReference>
<keyword evidence="3" id="KW-1185">Reference proteome</keyword>
<sequence length="83" mass="9136">MEGSLASSQLEVITILCHDARRSNKHNAVGKIVIIKKDKSSSNINTTTSTTTNATSTPTTSTNYNIKNNENIYKQKTYSKSKN</sequence>
<dbReference type="AlphaFoldDB" id="A0A5B7JJW6"/>
<evidence type="ECO:0000256" key="1">
    <source>
        <dbReference type="SAM" id="MobiDB-lite"/>
    </source>
</evidence>
<gene>
    <name evidence="2" type="ORF">E2C01_088627</name>
</gene>